<dbReference type="Proteomes" id="UP000182658">
    <property type="component" value="Unassembled WGS sequence"/>
</dbReference>
<feature type="domain" description="C2H2-type" evidence="2">
    <location>
        <begin position="270"/>
        <end position="298"/>
    </location>
</feature>
<reference evidence="3 4" key="1">
    <citation type="submission" date="2016-10" db="EMBL/GenBank/DDBJ databases">
        <title>Draft genome sequence of Coniochaeta ligniaria NRRL30616, a lignocellulolytic fungus for bioabatement of inhibitors in plant biomass hydrolysates.</title>
        <authorList>
            <consortium name="DOE Joint Genome Institute"/>
            <person name="Jimenez D.J."/>
            <person name="Hector R.E."/>
            <person name="Riley R."/>
            <person name="Sun H."/>
            <person name="Grigoriev I.V."/>
            <person name="Van Elsas J.D."/>
            <person name="Nichols N.N."/>
        </authorList>
    </citation>
    <scope>NUCLEOTIDE SEQUENCE [LARGE SCALE GENOMIC DNA]</scope>
    <source>
        <strain evidence="3 4">NRRL 30616</strain>
    </source>
</reference>
<protein>
    <recommendedName>
        <fullName evidence="2">C2H2-type domain-containing protein</fullName>
    </recommendedName>
</protein>
<keyword evidence="1" id="KW-0479">Metal-binding</keyword>
<organism evidence="3 4">
    <name type="scientific">Coniochaeta ligniaria NRRL 30616</name>
    <dbReference type="NCBI Taxonomy" id="1408157"/>
    <lineage>
        <taxon>Eukaryota</taxon>
        <taxon>Fungi</taxon>
        <taxon>Dikarya</taxon>
        <taxon>Ascomycota</taxon>
        <taxon>Pezizomycotina</taxon>
        <taxon>Sordariomycetes</taxon>
        <taxon>Sordariomycetidae</taxon>
        <taxon>Coniochaetales</taxon>
        <taxon>Coniochaetaceae</taxon>
        <taxon>Coniochaeta</taxon>
    </lineage>
</organism>
<sequence>MSLIRGTAHLLSVPAEIRYLIYDWLLLEESQVTRTCSSKKTGNKCWCGLFFCCRQTYNELRHLLGRRTVQVSTRPDADSLFANVPCFQTLNAVEPNRVHFDINPLQYMDTTPGVYLAIVAICLCLRRDAKLSRLDITFDGTLPRRKAPLYIDEVDLERAPLNMIMLLYPFKLLAGRVENVKISIIGGPRNDPWQNYRFLTEFVSQVAIQMETRDAVDSESLILVERFKHGLKNGLLWQRSTCRIMAAVGFYPARVLRSPPDGQIPDSLPENCTVCGNAFTSRNQLFRHLRLFHYGPAMGTQEVKEISRRAKRLKMGGID</sequence>
<dbReference type="PROSITE" id="PS50157">
    <property type="entry name" value="ZINC_FINGER_C2H2_2"/>
    <property type="match status" value="1"/>
</dbReference>
<accession>A0A1J7IXM0</accession>
<keyword evidence="1" id="KW-0862">Zinc</keyword>
<dbReference type="AlphaFoldDB" id="A0A1J7IXM0"/>
<evidence type="ECO:0000313" key="3">
    <source>
        <dbReference type="EMBL" id="OIW32471.1"/>
    </source>
</evidence>
<dbReference type="OrthoDB" id="2951834at2759"/>
<evidence type="ECO:0000313" key="4">
    <source>
        <dbReference type="Proteomes" id="UP000182658"/>
    </source>
</evidence>
<dbReference type="PROSITE" id="PS00028">
    <property type="entry name" value="ZINC_FINGER_C2H2_1"/>
    <property type="match status" value="1"/>
</dbReference>
<keyword evidence="4" id="KW-1185">Reference proteome</keyword>
<evidence type="ECO:0000259" key="2">
    <source>
        <dbReference type="PROSITE" id="PS50157"/>
    </source>
</evidence>
<proteinExistence type="predicted"/>
<dbReference type="InParanoid" id="A0A1J7IXM0"/>
<dbReference type="GO" id="GO:0008270">
    <property type="term" value="F:zinc ion binding"/>
    <property type="evidence" value="ECO:0007669"/>
    <property type="project" value="UniProtKB-KW"/>
</dbReference>
<evidence type="ECO:0000256" key="1">
    <source>
        <dbReference type="PROSITE-ProRule" id="PRU00042"/>
    </source>
</evidence>
<name>A0A1J7IXM0_9PEZI</name>
<dbReference type="EMBL" id="KV875095">
    <property type="protein sequence ID" value="OIW32471.1"/>
    <property type="molecule type" value="Genomic_DNA"/>
</dbReference>
<dbReference type="InterPro" id="IPR013087">
    <property type="entry name" value="Znf_C2H2_type"/>
</dbReference>
<keyword evidence="1" id="KW-0863">Zinc-finger</keyword>
<gene>
    <name evidence="3" type="ORF">CONLIGDRAFT_699229</name>
</gene>